<proteinExistence type="predicted"/>
<sequence length="122" mass="13385">MYRTECTVMFVPSLFLFPQKLLLRRHTWGPAGINTGLLECAGALWEVPPRHTYPDPGVIAAACSGNGSWDVGFMLVNMCVGNGDSELRSCVCGSIWGLFADAETQADVELKQHRLDPVTQED</sequence>
<reference evidence="1 2" key="1">
    <citation type="submission" date="2024-04" db="EMBL/GenBank/DDBJ databases">
        <authorList>
            <person name="Waldvogel A.-M."/>
            <person name="Schoenle A."/>
        </authorList>
    </citation>
    <scope>NUCLEOTIDE SEQUENCE [LARGE SCALE GENOMIC DNA]</scope>
</reference>
<evidence type="ECO:0000313" key="1">
    <source>
        <dbReference type="EMBL" id="CAL1608135.1"/>
    </source>
</evidence>
<dbReference type="Proteomes" id="UP001497482">
    <property type="component" value="Chromosome 6"/>
</dbReference>
<protein>
    <submittedName>
        <fullName evidence="1">Uncharacterized protein</fullName>
    </submittedName>
</protein>
<dbReference type="EMBL" id="OZ035828">
    <property type="protein sequence ID" value="CAL1608135.1"/>
    <property type="molecule type" value="Genomic_DNA"/>
</dbReference>
<accession>A0AAV2M4F5</accession>
<gene>
    <name evidence="1" type="ORF">KC01_LOCUS35118</name>
</gene>
<keyword evidence="2" id="KW-1185">Reference proteome</keyword>
<organism evidence="1 2">
    <name type="scientific">Knipowitschia caucasica</name>
    <name type="common">Caucasian dwarf goby</name>
    <name type="synonym">Pomatoschistus caucasicus</name>
    <dbReference type="NCBI Taxonomy" id="637954"/>
    <lineage>
        <taxon>Eukaryota</taxon>
        <taxon>Metazoa</taxon>
        <taxon>Chordata</taxon>
        <taxon>Craniata</taxon>
        <taxon>Vertebrata</taxon>
        <taxon>Euteleostomi</taxon>
        <taxon>Actinopterygii</taxon>
        <taxon>Neopterygii</taxon>
        <taxon>Teleostei</taxon>
        <taxon>Neoteleostei</taxon>
        <taxon>Acanthomorphata</taxon>
        <taxon>Gobiaria</taxon>
        <taxon>Gobiiformes</taxon>
        <taxon>Gobioidei</taxon>
        <taxon>Gobiidae</taxon>
        <taxon>Gobiinae</taxon>
        <taxon>Knipowitschia</taxon>
    </lineage>
</organism>
<evidence type="ECO:0000313" key="2">
    <source>
        <dbReference type="Proteomes" id="UP001497482"/>
    </source>
</evidence>
<dbReference type="AlphaFoldDB" id="A0AAV2M4F5"/>
<name>A0AAV2M4F5_KNICA</name>